<organism evidence="2 3">
    <name type="scientific">Membranihabitans marinus</name>
    <dbReference type="NCBI Taxonomy" id="1227546"/>
    <lineage>
        <taxon>Bacteria</taxon>
        <taxon>Pseudomonadati</taxon>
        <taxon>Bacteroidota</taxon>
        <taxon>Saprospiria</taxon>
        <taxon>Saprospirales</taxon>
        <taxon>Saprospiraceae</taxon>
        <taxon>Membranihabitans</taxon>
    </lineage>
</organism>
<dbReference type="InterPro" id="IPR029058">
    <property type="entry name" value="AB_hydrolase_fold"/>
</dbReference>
<name>A0A953LA88_9BACT</name>
<dbReference type="Gene3D" id="3.40.50.1820">
    <property type="entry name" value="alpha/beta hydrolase"/>
    <property type="match status" value="2"/>
</dbReference>
<feature type="signal peptide" evidence="1">
    <location>
        <begin position="1"/>
        <end position="21"/>
    </location>
</feature>
<evidence type="ECO:0000313" key="2">
    <source>
        <dbReference type="EMBL" id="MBY5959670.1"/>
    </source>
</evidence>
<evidence type="ECO:0008006" key="4">
    <source>
        <dbReference type="Google" id="ProtNLM"/>
    </source>
</evidence>
<gene>
    <name evidence="2" type="ORF">KUV50_16065</name>
</gene>
<dbReference type="InterPro" id="IPR050261">
    <property type="entry name" value="FrsA_esterase"/>
</dbReference>
<comment type="caution">
    <text evidence="2">The sequence shown here is derived from an EMBL/GenBank/DDBJ whole genome shotgun (WGS) entry which is preliminary data.</text>
</comment>
<dbReference type="SUPFAM" id="SSF53474">
    <property type="entry name" value="alpha/beta-Hydrolases"/>
    <property type="match status" value="2"/>
</dbReference>
<keyword evidence="3" id="KW-1185">Reference proteome</keyword>
<keyword evidence="1" id="KW-0732">Signal</keyword>
<dbReference type="AlphaFoldDB" id="A0A953LA88"/>
<reference evidence="2" key="1">
    <citation type="submission" date="2021-06" db="EMBL/GenBank/DDBJ databases">
        <title>44 bacteria genomes isolated from Dapeng, Shenzhen.</title>
        <authorList>
            <person name="Zheng W."/>
            <person name="Yu S."/>
            <person name="Huang Y."/>
        </authorList>
    </citation>
    <scope>NUCLEOTIDE SEQUENCE</scope>
    <source>
        <strain evidence="2">DP5N28-2</strain>
    </source>
</reference>
<dbReference type="Proteomes" id="UP000753961">
    <property type="component" value="Unassembled WGS sequence"/>
</dbReference>
<dbReference type="PANTHER" id="PTHR22946">
    <property type="entry name" value="DIENELACTONE HYDROLASE DOMAIN-CONTAINING PROTEIN-RELATED"/>
    <property type="match status" value="1"/>
</dbReference>
<sequence length="768" mass="88101">MNTLFSISAFLLLASLRISIAQTIPFEHTPLTGQEDLSVKMVEGIHQFLIHKIQEKKEDRNLRWMEALQGINSDAFLSENRTLLKERLGVTVTRDRPKMEVMTDSLLHPIEINTENVTLKAVRWNVHGSLFSEGLYLEPVGSVRGRMVLIPDADLLPEELAGFTKKDESWSGIAFELAMQGIEVIIPALIDRGDAWSGNSQLGRWTNQPHREWLYRQSYELGRHLIGEEIQKILSAVDWFKNKDKDDALPVGVMGYGEGGLLAFYAGALDRRISSALVSGYFDQREEVWKEPIYRNTFGVLAELGDAEVALLYSDRCLVVEHCKFPKVEGPPEPTSGRKGAAPGWLLTPSYAEIEEEWNRIGVMQPDAKENYVFINAFNENDGNPFSNLAIQQFTEALGLDFESRKKVQRSFPRPDQWINPRDRQKRLVLNMQEVFQREMNRCEITRDTFFWDKVEKRNEAGRTNIEADLRDKLWNTLGRLPDPNVPIDPRARMVEKSENWTRYEVVLQVWPDVFAWGLLTVPHGIKEGEKRPVVVCQHGLEGLPKDVVITDPDYKKYGAYKGYATQLAERGYITFAPHNPYRGGDKFRVLQRMANPIGYSLFSVIIGQHQRILEWLKGLDFVDGERIGFYGLSYGGKAAMRIPAVLEGYALSICSGDFNEWIRKNVSVDLKYSYMFTGEYEMSEWNLGQTFNYAEMAALIAPRPFMIEFGYRDGIGSVEWVNYEFGKVRRHYDLKKISEKLQKEFFDGPHSIHGVGTFQFLDHHLKK</sequence>
<evidence type="ECO:0000313" key="3">
    <source>
        <dbReference type="Proteomes" id="UP000753961"/>
    </source>
</evidence>
<accession>A0A953LA88</accession>
<protein>
    <recommendedName>
        <fullName evidence="4">Dienelactone hydrolase domain-containing protein</fullName>
    </recommendedName>
</protein>
<feature type="chain" id="PRO_5037768081" description="Dienelactone hydrolase domain-containing protein" evidence="1">
    <location>
        <begin position="22"/>
        <end position="768"/>
    </location>
</feature>
<dbReference type="RefSeq" id="WP_222581206.1">
    <property type="nucleotide sequence ID" value="NZ_JAHVHU010000016.1"/>
</dbReference>
<proteinExistence type="predicted"/>
<dbReference type="EMBL" id="JAHVHU010000016">
    <property type="protein sequence ID" value="MBY5959670.1"/>
    <property type="molecule type" value="Genomic_DNA"/>
</dbReference>
<evidence type="ECO:0000256" key="1">
    <source>
        <dbReference type="SAM" id="SignalP"/>
    </source>
</evidence>